<evidence type="ECO:0000313" key="2">
    <source>
        <dbReference type="Proteomes" id="UP000255207"/>
    </source>
</evidence>
<dbReference type="Gene3D" id="3.40.720.10">
    <property type="entry name" value="Alkaline Phosphatase, subunit A"/>
    <property type="match status" value="2"/>
</dbReference>
<evidence type="ECO:0000313" key="1">
    <source>
        <dbReference type="EMBL" id="RDJ29042.1"/>
    </source>
</evidence>
<gene>
    <name evidence="1" type="ORF">DWE98_00195</name>
</gene>
<dbReference type="GO" id="GO:0016787">
    <property type="term" value="F:hydrolase activity"/>
    <property type="evidence" value="ECO:0007669"/>
    <property type="project" value="UniProtKB-ARBA"/>
</dbReference>
<organism evidence="1 2">
    <name type="scientific">Bosea caraganae</name>
    <dbReference type="NCBI Taxonomy" id="2763117"/>
    <lineage>
        <taxon>Bacteria</taxon>
        <taxon>Pseudomonadati</taxon>
        <taxon>Pseudomonadota</taxon>
        <taxon>Alphaproteobacteria</taxon>
        <taxon>Hyphomicrobiales</taxon>
        <taxon>Boseaceae</taxon>
        <taxon>Bosea</taxon>
    </lineage>
</organism>
<reference evidence="2" key="1">
    <citation type="submission" date="2018-07" db="EMBL/GenBank/DDBJ databases">
        <authorList>
            <person name="Safronova V.I."/>
            <person name="Chirak E.R."/>
            <person name="Sazanova A.L."/>
        </authorList>
    </citation>
    <scope>NUCLEOTIDE SEQUENCE [LARGE SCALE GENOMIC DNA]</scope>
    <source>
        <strain evidence="2">RCAM04685</strain>
    </source>
</reference>
<dbReference type="InterPro" id="IPR002591">
    <property type="entry name" value="Phosphodiest/P_Trfase"/>
</dbReference>
<dbReference type="PANTHER" id="PTHR10151">
    <property type="entry name" value="ECTONUCLEOTIDE PYROPHOSPHATASE/PHOSPHODIESTERASE"/>
    <property type="match status" value="1"/>
</dbReference>
<dbReference type="OrthoDB" id="9779418at2"/>
<proteinExistence type="predicted"/>
<keyword evidence="2" id="KW-1185">Reference proteome</keyword>
<accession>A0A370LAQ2</accession>
<sequence length="488" mass="53400">MTRSTDHVVICVFDGLRPEFVTRERTPNLVRFAESGTWFREARSIFPSETRPASASIATGAPPSIHGVIGNYFGIPEVGNKVLEFRSLTEIARVEERSGRPLVDAETFADVLARHGRKLAVVHTASPAATFMMNPQAARNGHWTFSIHGRDASVTPEAVDEAIARFGPLPERDLPRFAEIDYAERVFREHVLERIKPDVALLWFNEPDTSSHYRFLGSDETLSVLKAVDEAFGRVLGWIEEQSDDERYTIIVASDHGHITTTDTVPLHDLLRTVGHESCRPEEPIFTGTQISVTRGNTGEIRITEGGIARRDEIARWLMEQDFLGMLFSPGGNGIEGDVPGTFSLSLVGLNHARAPDLVYVLRSFDDKDVWGNPGISFITPDYLPAGGSMHGGLSTHELNTVLIGAGPHFTGGVSDHRACGIIDIASTVLAAFGLPPAATMSDRSLLEASSERRGPVVHEVGIGRFRQRLTSVDRGRSRILLGGGRIA</sequence>
<dbReference type="AlphaFoldDB" id="A0A370LAQ2"/>
<dbReference type="PANTHER" id="PTHR10151:SF120">
    <property type="entry name" value="BIS(5'-ADENOSYL)-TRIPHOSPHATASE"/>
    <property type="match status" value="1"/>
</dbReference>
<dbReference type="Proteomes" id="UP000255207">
    <property type="component" value="Unassembled WGS sequence"/>
</dbReference>
<comment type="caution">
    <text evidence="1">The sequence shown here is derived from an EMBL/GenBank/DDBJ whole genome shotgun (WGS) entry which is preliminary data.</text>
</comment>
<dbReference type="SUPFAM" id="SSF53649">
    <property type="entry name" value="Alkaline phosphatase-like"/>
    <property type="match status" value="1"/>
</dbReference>
<protein>
    <submittedName>
        <fullName evidence="1">Alkaline phosphatase family protein</fullName>
    </submittedName>
</protein>
<dbReference type="InterPro" id="IPR017850">
    <property type="entry name" value="Alkaline_phosphatase_core_sf"/>
</dbReference>
<dbReference type="RefSeq" id="WP_114827159.1">
    <property type="nucleotide sequence ID" value="NZ_QQTO01000019.1"/>
</dbReference>
<dbReference type="Pfam" id="PF01663">
    <property type="entry name" value="Phosphodiest"/>
    <property type="match status" value="1"/>
</dbReference>
<dbReference type="EMBL" id="QQTP01000001">
    <property type="protein sequence ID" value="RDJ29042.1"/>
    <property type="molecule type" value="Genomic_DNA"/>
</dbReference>
<name>A0A370LAQ2_9HYPH</name>